<dbReference type="InterPro" id="IPR044992">
    <property type="entry name" value="ChyE-like"/>
</dbReference>
<evidence type="ECO:0000313" key="2">
    <source>
        <dbReference type="EMBL" id="AJD49760.1"/>
    </source>
</evidence>
<dbReference type="EMBL" id="CP004387">
    <property type="protein sequence ID" value="AJD49760.1"/>
    <property type="molecule type" value="Genomic_DNA"/>
</dbReference>
<dbReference type="OrthoDB" id="9813383at2"/>
<dbReference type="PROSITE" id="PS51273">
    <property type="entry name" value="GATASE_TYPE_1"/>
    <property type="match status" value="1"/>
</dbReference>
<evidence type="ECO:0000313" key="3">
    <source>
        <dbReference type="Proteomes" id="UP000006764"/>
    </source>
</evidence>
<dbReference type="CDD" id="cd01741">
    <property type="entry name" value="GATase1_1"/>
    <property type="match status" value="1"/>
</dbReference>
<proteinExistence type="predicted"/>
<protein>
    <submittedName>
        <fullName evidence="2">GMP synthase</fullName>
    </submittedName>
</protein>
<dbReference type="GO" id="GO:0005829">
    <property type="term" value="C:cytosol"/>
    <property type="evidence" value="ECO:0007669"/>
    <property type="project" value="TreeGrafter"/>
</dbReference>
<keyword evidence="3" id="KW-1185">Reference proteome</keyword>
<accession>A0A0B4XSP0</accession>
<evidence type="ECO:0000259" key="1">
    <source>
        <dbReference type="Pfam" id="PF00117"/>
    </source>
</evidence>
<dbReference type="Gene3D" id="3.40.50.880">
    <property type="match status" value="1"/>
</dbReference>
<gene>
    <name evidence="2" type="ORF">S7S_16740</name>
</gene>
<dbReference type="SUPFAM" id="SSF52317">
    <property type="entry name" value="Class I glutamine amidotransferase-like"/>
    <property type="match status" value="1"/>
</dbReference>
<name>A0A0B4XSP0_9GAMM</name>
<sequence length="234" mass="25585">MPRALILKHVPFEGPAAIGDWLASEGFETRTLLLSEPHTLPALDEIDWLIVMGGPMGANDEATCPWMAAEKRLIRDAIDNGRTVIGICLGAQLIASVLGAPVTRNPAPEIGWFPIQPTVDCPQEISLLFRDMPKVLHWHGDTFALPDGARHLFASEACDNQGYLYADRVLGLQCHLECDADTLAGLCYHCADELTPDTWVQDAETLQSVSDIALASLHERLFALLALLPRERAA</sequence>
<dbReference type="FunFam" id="3.40.50.880:FF:000033">
    <property type="entry name" value="Glutamine amidotransferase class-I"/>
    <property type="match status" value="1"/>
</dbReference>
<dbReference type="STRING" id="391936.S7S_16740"/>
<dbReference type="AlphaFoldDB" id="A0A0B4XSP0"/>
<reference evidence="2 3" key="1">
    <citation type="journal article" date="2012" name="J. Bacteriol.">
        <title>Genome sequence of an alkane-degrading bacterium, Alcanivorax pacificus type strain W11-5, isolated from deep sea sediment.</title>
        <authorList>
            <person name="Lai Q."/>
            <person name="Shao Z."/>
        </authorList>
    </citation>
    <scope>NUCLEOTIDE SEQUENCE [LARGE SCALE GENOMIC DNA]</scope>
    <source>
        <strain evidence="2 3">W11-5</strain>
    </source>
</reference>
<dbReference type="HOGENOM" id="CLU_054974_3_3_6"/>
<dbReference type="Proteomes" id="UP000006764">
    <property type="component" value="Chromosome"/>
</dbReference>
<dbReference type="PANTHER" id="PTHR42695">
    <property type="entry name" value="GLUTAMINE AMIDOTRANSFERASE YLR126C-RELATED"/>
    <property type="match status" value="1"/>
</dbReference>
<dbReference type="PANTHER" id="PTHR42695:SF5">
    <property type="entry name" value="GLUTAMINE AMIDOTRANSFERASE YLR126C-RELATED"/>
    <property type="match status" value="1"/>
</dbReference>
<dbReference type="Pfam" id="PF00117">
    <property type="entry name" value="GATase"/>
    <property type="match status" value="1"/>
</dbReference>
<organism evidence="2 3">
    <name type="scientific">Isoalcanivorax pacificus W11-5</name>
    <dbReference type="NCBI Taxonomy" id="391936"/>
    <lineage>
        <taxon>Bacteria</taxon>
        <taxon>Pseudomonadati</taxon>
        <taxon>Pseudomonadota</taxon>
        <taxon>Gammaproteobacteria</taxon>
        <taxon>Oceanospirillales</taxon>
        <taxon>Alcanivoracaceae</taxon>
        <taxon>Isoalcanivorax</taxon>
    </lineage>
</organism>
<dbReference type="RefSeq" id="WP_008733061.1">
    <property type="nucleotide sequence ID" value="NZ_CP004387.1"/>
</dbReference>
<dbReference type="KEGG" id="apac:S7S_16740"/>
<dbReference type="InterPro" id="IPR017926">
    <property type="entry name" value="GATASE"/>
</dbReference>
<feature type="domain" description="Glutamine amidotransferase" evidence="1">
    <location>
        <begin position="42"/>
        <end position="178"/>
    </location>
</feature>
<dbReference type="InterPro" id="IPR029062">
    <property type="entry name" value="Class_I_gatase-like"/>
</dbReference>